<dbReference type="InterPro" id="IPR033964">
    <property type="entry name" value="ABBA"/>
</dbReference>
<dbReference type="CDD" id="cd13929">
    <property type="entry name" value="PT-DMATS_CymD"/>
    <property type="match status" value="1"/>
</dbReference>
<dbReference type="OrthoDB" id="3354387at2759"/>
<feature type="chain" id="PRO_5004712468" evidence="3">
    <location>
        <begin position="20"/>
        <end position="442"/>
    </location>
</feature>
<name>V2XGB2_MONRO</name>
<protein>
    <submittedName>
        <fullName evidence="4">Tryptophan dimethylallyltransferase</fullName>
    </submittedName>
</protein>
<sequence>MMLLLTLPCILALLGALAAHLIWPLSFDETRAFAMTIVNHHSNSSSNRIRRLFWWYRATIPFYKTLFHLASYPEHLKRRYISFIAQVLVPHFGPSPPEYWSMPESTSISYKPNVRTPLEPSVVLGDGAKPMSVRFIMKIIDSGNGLPRNPEDCLAICQEIGASSFVEGFDLTWVDICYDSLVYHDWRNFKGDHVPMNFAFGGEFTQTGVVTKFYFYPKVRATETGVGGMQLISQCMGRLGVGGQWKSVVDFVESHPQYGIHPESVGIEGVAPTRNRVKVYLRLHPDHSSLTDTIYCTTLGGRLNGDNAVSETIAALRVLWKLIFPGIGDDEAPQLKRPEQKGMLVYFEMGLDRKSVIPKVYVPIYRYCQSDAQVARAITEYYRSTGQGGEVERNYEACLREMLPKVNLEKSPPSHQTYLGISKKKGKTQMTMYFGLDLFARG</sequence>
<evidence type="ECO:0000256" key="2">
    <source>
        <dbReference type="ARBA" id="ARBA00022679"/>
    </source>
</evidence>
<dbReference type="Proteomes" id="UP000017559">
    <property type="component" value="Unassembled WGS sequence"/>
</dbReference>
<dbReference type="PANTHER" id="PTHR40627">
    <property type="entry name" value="INDOLE PRENYLTRANSFERASE TDIB-RELATED"/>
    <property type="match status" value="1"/>
</dbReference>
<accession>V2XGB2</accession>
<dbReference type="HOGENOM" id="CLU_037431_2_2_1"/>
<keyword evidence="5" id="KW-1185">Reference proteome</keyword>
<dbReference type="NCBIfam" id="TIGR03429">
    <property type="entry name" value="arom_pren_DMATS"/>
    <property type="match status" value="1"/>
</dbReference>
<dbReference type="SFLD" id="SFLDG01162">
    <property type="entry name" value="I"/>
    <property type="match status" value="1"/>
</dbReference>
<reference evidence="4 5" key="1">
    <citation type="journal article" date="2014" name="BMC Genomics">
        <title>Genome and secretome analysis of the hemibiotrophic fungal pathogen, Moniliophthora roreri, which causes frosty pod rot disease of cacao: mechanisms of the biotrophic and necrotrophic phases.</title>
        <authorList>
            <person name="Meinhardt L.W."/>
            <person name="Costa G.G.L."/>
            <person name="Thomazella D.P.T."/>
            <person name="Teixeira P.J.P.L."/>
            <person name="Carazzolle M.F."/>
            <person name="Schuster S.C."/>
            <person name="Carlson J.E."/>
            <person name="Guiltinan M.J."/>
            <person name="Mieczkowski P."/>
            <person name="Farmer A."/>
            <person name="Ramaraj T."/>
            <person name="Crozier J."/>
            <person name="Davis R.E."/>
            <person name="Shao J."/>
            <person name="Melnick R.L."/>
            <person name="Pereira G.A.G."/>
            <person name="Bailey B.A."/>
        </authorList>
    </citation>
    <scope>NUCLEOTIDE SEQUENCE [LARGE SCALE GENOMIC DNA]</scope>
    <source>
        <strain evidence="4 5">MCA 2997</strain>
    </source>
</reference>
<evidence type="ECO:0000256" key="1">
    <source>
        <dbReference type="ARBA" id="ARBA00010209"/>
    </source>
</evidence>
<dbReference type="SFLD" id="SFLDS00036">
    <property type="entry name" value="Aromatic_Prenyltransferase"/>
    <property type="match status" value="1"/>
</dbReference>
<organism evidence="4 5">
    <name type="scientific">Moniliophthora roreri (strain MCA 2997)</name>
    <name type="common">Cocoa frosty pod rot fungus</name>
    <name type="synonym">Crinipellis roreri</name>
    <dbReference type="NCBI Taxonomy" id="1381753"/>
    <lineage>
        <taxon>Eukaryota</taxon>
        <taxon>Fungi</taxon>
        <taxon>Dikarya</taxon>
        <taxon>Basidiomycota</taxon>
        <taxon>Agaricomycotina</taxon>
        <taxon>Agaricomycetes</taxon>
        <taxon>Agaricomycetidae</taxon>
        <taxon>Agaricales</taxon>
        <taxon>Marasmiineae</taxon>
        <taxon>Marasmiaceae</taxon>
        <taxon>Moniliophthora</taxon>
    </lineage>
</organism>
<comment type="caution">
    <text evidence="4">The sequence shown here is derived from an EMBL/GenBank/DDBJ whole genome shotgun (WGS) entry which is preliminary data.</text>
</comment>
<dbReference type="PANTHER" id="PTHR40627:SF4">
    <property type="entry name" value="PRENYLTRANSFERASE ASQH1-RELATED"/>
    <property type="match status" value="1"/>
</dbReference>
<dbReference type="GO" id="GO:0016765">
    <property type="term" value="F:transferase activity, transferring alkyl or aryl (other than methyl) groups"/>
    <property type="evidence" value="ECO:0007669"/>
    <property type="project" value="InterPro"/>
</dbReference>
<feature type="signal peptide" evidence="3">
    <location>
        <begin position="1"/>
        <end position="19"/>
    </location>
</feature>
<gene>
    <name evidence="4" type="ORF">Moror_10478</name>
</gene>
<dbReference type="GO" id="GO:0009820">
    <property type="term" value="P:alkaloid metabolic process"/>
    <property type="evidence" value="ECO:0007669"/>
    <property type="project" value="InterPro"/>
</dbReference>
<dbReference type="EMBL" id="AWSO01000311">
    <property type="protein sequence ID" value="ESK91866.1"/>
    <property type="molecule type" value="Genomic_DNA"/>
</dbReference>
<dbReference type="AlphaFoldDB" id="V2XGB2"/>
<dbReference type="Pfam" id="PF11991">
    <property type="entry name" value="Trp_DMAT"/>
    <property type="match status" value="1"/>
</dbReference>
<dbReference type="KEGG" id="mrr:Moror_10478"/>
<keyword evidence="2" id="KW-0808">Transferase</keyword>
<proteinExistence type="inferred from homology"/>
<dbReference type="InterPro" id="IPR017795">
    <property type="entry name" value="ABBA_NscD-like"/>
</dbReference>
<evidence type="ECO:0000313" key="5">
    <source>
        <dbReference type="Proteomes" id="UP000017559"/>
    </source>
</evidence>
<keyword evidence="3" id="KW-0732">Signal</keyword>
<comment type="similarity">
    <text evidence="1">Belongs to the tryptophan dimethylallyltransferase family.</text>
</comment>
<evidence type="ECO:0000313" key="4">
    <source>
        <dbReference type="EMBL" id="ESK91866.1"/>
    </source>
</evidence>
<evidence type="ECO:0000256" key="3">
    <source>
        <dbReference type="SAM" id="SignalP"/>
    </source>
</evidence>